<feature type="binding site" evidence="2">
    <location>
        <position position="63"/>
    </location>
    <ligand>
        <name>CoA</name>
        <dbReference type="ChEBI" id="CHEBI:57287"/>
    </ligand>
</feature>
<evidence type="ECO:0000256" key="1">
    <source>
        <dbReference type="PIRSR" id="PIRSR014972-1"/>
    </source>
</evidence>
<evidence type="ECO:0000313" key="5">
    <source>
        <dbReference type="Proteomes" id="UP000215383"/>
    </source>
</evidence>
<proteinExistence type="predicted"/>
<feature type="binding site" evidence="2">
    <location>
        <position position="114"/>
    </location>
    <ligand>
        <name>substrate</name>
    </ligand>
</feature>
<dbReference type="Pfam" id="PF22636">
    <property type="entry name" value="FlK"/>
    <property type="match status" value="1"/>
</dbReference>
<dbReference type="InterPro" id="IPR054485">
    <property type="entry name" value="FlK-like_dom"/>
</dbReference>
<feature type="binding site" evidence="2">
    <location>
        <position position="63"/>
    </location>
    <ligand>
        <name>substrate</name>
    </ligand>
</feature>
<organism evidence="4 5">
    <name type="scientific">Megamonas hypermegale</name>
    <dbReference type="NCBI Taxonomy" id="158847"/>
    <lineage>
        <taxon>Bacteria</taxon>
        <taxon>Bacillati</taxon>
        <taxon>Bacillota</taxon>
        <taxon>Negativicutes</taxon>
        <taxon>Selenomonadales</taxon>
        <taxon>Selenomonadaceae</taxon>
        <taxon>Megamonas</taxon>
    </lineage>
</organism>
<evidence type="ECO:0000259" key="3">
    <source>
        <dbReference type="Pfam" id="PF22636"/>
    </source>
</evidence>
<evidence type="ECO:0000256" key="2">
    <source>
        <dbReference type="PIRSR" id="PIRSR014972-2"/>
    </source>
</evidence>
<feature type="active site" evidence="1">
    <location>
        <position position="44"/>
    </location>
</feature>
<dbReference type="PANTHER" id="PTHR36934">
    <property type="entry name" value="BLR0278 PROTEIN"/>
    <property type="match status" value="1"/>
</dbReference>
<dbReference type="CDD" id="cd03443">
    <property type="entry name" value="PaaI_thioesterase"/>
    <property type="match status" value="1"/>
</dbReference>
<feature type="domain" description="Fluoroacetyl-CoA-specific thioesterase-like" evidence="3">
    <location>
        <begin position="17"/>
        <end position="120"/>
    </location>
</feature>
<dbReference type="Gene3D" id="3.10.129.10">
    <property type="entry name" value="Hotdog Thioesterase"/>
    <property type="match status" value="1"/>
</dbReference>
<accession>A0A239TSK0</accession>
<dbReference type="AlphaFoldDB" id="A0A239TSK0"/>
<dbReference type="Proteomes" id="UP000215383">
    <property type="component" value="Chromosome 1"/>
</dbReference>
<protein>
    <submittedName>
        <fullName evidence="4">Thioesterase superfamily</fullName>
    </submittedName>
</protein>
<dbReference type="InterPro" id="IPR025540">
    <property type="entry name" value="FlK"/>
</dbReference>
<dbReference type="PANTHER" id="PTHR36934:SF1">
    <property type="entry name" value="THIOESTERASE DOMAIN-CONTAINING PROTEIN"/>
    <property type="match status" value="1"/>
</dbReference>
<dbReference type="GeneID" id="78507325"/>
<dbReference type="eggNOG" id="COG5496">
    <property type="taxonomic scope" value="Bacteria"/>
</dbReference>
<dbReference type="PIRSF" id="PIRSF014972">
    <property type="entry name" value="FlK"/>
    <property type="match status" value="1"/>
</dbReference>
<reference evidence="4 5" key="1">
    <citation type="submission" date="2017-06" db="EMBL/GenBank/DDBJ databases">
        <authorList>
            <consortium name="Pathogen Informatics"/>
        </authorList>
    </citation>
    <scope>NUCLEOTIDE SEQUENCE [LARGE SCALE GENOMIC DNA]</scope>
    <source>
        <strain evidence="4 5">NCTC10570</strain>
    </source>
</reference>
<dbReference type="InterPro" id="IPR029069">
    <property type="entry name" value="HotDog_dom_sf"/>
</dbReference>
<dbReference type="EMBL" id="LT906446">
    <property type="protein sequence ID" value="SNV00502.1"/>
    <property type="molecule type" value="Genomic_DNA"/>
</dbReference>
<feature type="active site" evidence="1">
    <location>
        <position position="36"/>
    </location>
</feature>
<gene>
    <name evidence="4" type="ORF">SAMEA4364220_01323</name>
</gene>
<sequence length="128" mass="13865">MIKELKTGIIGVAKTIVNEQNTAKAMKSGTLDVFATPCMCALMEEASCSCINAYLDEGCGTVGISLNITHDRPSAIGDEIVATATLIKIEGRKLTFEVQAKDDDKIIGKGTHERFIINNEKFMAKLNK</sequence>
<keyword evidence="5" id="KW-1185">Reference proteome</keyword>
<dbReference type="RefSeq" id="WP_051177592.1">
    <property type="nucleotide sequence ID" value="NZ_JACJLZ010000006.1"/>
</dbReference>
<evidence type="ECO:0000313" key="4">
    <source>
        <dbReference type="EMBL" id="SNV00502.1"/>
    </source>
</evidence>
<feature type="active site" evidence="1">
    <location>
        <position position="70"/>
    </location>
</feature>
<name>A0A239TSK0_9FIRM</name>
<dbReference type="SUPFAM" id="SSF54637">
    <property type="entry name" value="Thioesterase/thiol ester dehydrase-isomerase"/>
    <property type="match status" value="1"/>
</dbReference>